<feature type="transmembrane region" description="Helical" evidence="1">
    <location>
        <begin position="56"/>
        <end position="75"/>
    </location>
</feature>
<reference evidence="2 3" key="1">
    <citation type="journal article" date="2023" name="Antonie Van Leeuwenhoek">
        <title>Mesoterricola silvestris gen. nov., sp. nov., Mesoterricola sediminis sp. nov., Geothrix oryzae sp. nov., Geothrix edaphica sp. nov., Geothrix rubra sp. nov., and Geothrix limicola sp. nov., six novel members of Acidobacteriota isolated from soils.</title>
        <authorList>
            <person name="Itoh H."/>
            <person name="Sugisawa Y."/>
            <person name="Mise K."/>
            <person name="Xu Z."/>
            <person name="Kuniyasu M."/>
            <person name="Ushijima N."/>
            <person name="Kawano K."/>
            <person name="Kobayashi E."/>
            <person name="Shiratori Y."/>
            <person name="Masuda Y."/>
            <person name="Senoo K."/>
        </authorList>
    </citation>
    <scope>NUCLEOTIDE SEQUENCE [LARGE SCALE GENOMIC DNA]</scope>
    <source>
        <strain evidence="2 3">Red803</strain>
    </source>
</reference>
<gene>
    <name evidence="2" type="ORF">GETHPA_29990</name>
</gene>
<proteinExistence type="predicted"/>
<dbReference type="Proteomes" id="UP001165089">
    <property type="component" value="Unassembled WGS sequence"/>
</dbReference>
<organism evidence="2 3">
    <name type="scientific">Geothrix rubra</name>
    <dbReference type="NCBI Taxonomy" id="2927977"/>
    <lineage>
        <taxon>Bacteria</taxon>
        <taxon>Pseudomonadati</taxon>
        <taxon>Acidobacteriota</taxon>
        <taxon>Holophagae</taxon>
        <taxon>Holophagales</taxon>
        <taxon>Holophagaceae</taxon>
        <taxon>Geothrix</taxon>
    </lineage>
</organism>
<feature type="transmembrane region" description="Helical" evidence="1">
    <location>
        <begin position="81"/>
        <end position="101"/>
    </location>
</feature>
<evidence type="ECO:0000313" key="2">
    <source>
        <dbReference type="EMBL" id="GLH71465.1"/>
    </source>
</evidence>
<keyword evidence="1" id="KW-0812">Transmembrane</keyword>
<keyword evidence="3" id="KW-1185">Reference proteome</keyword>
<protein>
    <recommendedName>
        <fullName evidence="4">SdpI family protein</fullName>
    </recommendedName>
</protein>
<evidence type="ECO:0000256" key="1">
    <source>
        <dbReference type="SAM" id="Phobius"/>
    </source>
</evidence>
<dbReference type="Pfam" id="PF13630">
    <property type="entry name" value="SdpI"/>
    <property type="match status" value="1"/>
</dbReference>
<evidence type="ECO:0000313" key="3">
    <source>
        <dbReference type="Proteomes" id="UP001165089"/>
    </source>
</evidence>
<evidence type="ECO:0008006" key="4">
    <source>
        <dbReference type="Google" id="ProtNLM"/>
    </source>
</evidence>
<name>A0ABQ5QBF4_9BACT</name>
<feature type="transmembrane region" description="Helical" evidence="1">
    <location>
        <begin position="6"/>
        <end position="22"/>
    </location>
</feature>
<keyword evidence="1" id="KW-0472">Membrane</keyword>
<keyword evidence="1" id="KW-1133">Transmembrane helix</keyword>
<dbReference type="RefSeq" id="WP_285727811.1">
    <property type="nucleotide sequence ID" value="NZ_BSDD01000007.1"/>
</dbReference>
<dbReference type="EMBL" id="BSDD01000007">
    <property type="protein sequence ID" value="GLH71465.1"/>
    <property type="molecule type" value="Genomic_DNA"/>
</dbReference>
<dbReference type="InterPro" id="IPR025962">
    <property type="entry name" value="SdpI/YhfL"/>
</dbReference>
<sequence length="105" mass="11606">MNQWMVFIAINALFAALCIPLIRREVPINSIYGFRLPAAMKSEEAWYRVNSFGGKILAVTSCLSIAGLVALRIAGQKDSHLYLSVFVLPIVFTVVATLAYANRQT</sequence>
<comment type="caution">
    <text evidence="2">The sequence shown here is derived from an EMBL/GenBank/DDBJ whole genome shotgun (WGS) entry which is preliminary data.</text>
</comment>
<accession>A0ABQ5QBF4</accession>